<dbReference type="InterPro" id="IPR040676">
    <property type="entry name" value="DUF5641"/>
</dbReference>
<comment type="caution">
    <text evidence="3">The sequence shown here is derived from an EMBL/GenBank/DDBJ whole genome shotgun (WGS) entry which is preliminary data.</text>
</comment>
<proteinExistence type="predicted"/>
<dbReference type="Pfam" id="PF18701">
    <property type="entry name" value="DUF5641"/>
    <property type="match status" value="1"/>
</dbReference>
<evidence type="ECO:0000259" key="2">
    <source>
        <dbReference type="Pfam" id="PF18701"/>
    </source>
</evidence>
<evidence type="ECO:0000256" key="1">
    <source>
        <dbReference type="SAM" id="MobiDB-lite"/>
    </source>
</evidence>
<feature type="region of interest" description="Disordered" evidence="1">
    <location>
        <begin position="162"/>
        <end position="183"/>
    </location>
</feature>
<dbReference type="Proteomes" id="UP001303046">
    <property type="component" value="Unassembled WGS sequence"/>
</dbReference>
<reference evidence="3 4" key="1">
    <citation type="submission" date="2023-08" db="EMBL/GenBank/DDBJ databases">
        <title>A Necator americanus chromosomal reference genome.</title>
        <authorList>
            <person name="Ilik V."/>
            <person name="Petrzelkova K.J."/>
            <person name="Pardy F."/>
            <person name="Fuh T."/>
            <person name="Niatou-Singa F.S."/>
            <person name="Gouil Q."/>
            <person name="Baker L."/>
            <person name="Ritchie M.E."/>
            <person name="Jex A.R."/>
            <person name="Gazzola D."/>
            <person name="Li H."/>
            <person name="Toshio Fujiwara R."/>
            <person name="Zhan B."/>
            <person name="Aroian R.V."/>
            <person name="Pafco B."/>
            <person name="Schwarz E.M."/>
        </authorList>
    </citation>
    <scope>NUCLEOTIDE SEQUENCE [LARGE SCALE GENOMIC DNA]</scope>
    <source>
        <strain evidence="3 4">Aroian</strain>
        <tissue evidence="3">Whole animal</tissue>
    </source>
</reference>
<keyword evidence="4" id="KW-1185">Reference proteome</keyword>
<feature type="compositionally biased region" description="Polar residues" evidence="1">
    <location>
        <begin position="162"/>
        <end position="176"/>
    </location>
</feature>
<evidence type="ECO:0000313" key="3">
    <source>
        <dbReference type="EMBL" id="KAK6762711.1"/>
    </source>
</evidence>
<sequence>MDAAPPDSSAVIAIPLASEYAIKCDAPFTDEFVGADLNGQREVVSGGVPRDTQLQAVKALQSSYSLSERFWEIWKSQYSTALQKQHQRNIDNKRGSAKEVREGAVVLLSDSYQKRNHWKLARISKIISSNDGAVREVEVYCNRKILRHPLNQLILLELEGNDNGTQQTNTAEDQQATPPPATSRYDLRPRTTTALFTKGQRQGQNSLRCFTTSRSITWPTSIYLKMALSLTVMVIVSEEQPGMPITQSMCQTCPYVSVC</sequence>
<protein>
    <recommendedName>
        <fullName evidence="2">DUF5641 domain-containing protein</fullName>
    </recommendedName>
</protein>
<feature type="domain" description="DUF5641" evidence="2">
    <location>
        <begin position="61"/>
        <end position="156"/>
    </location>
</feature>
<dbReference type="PANTHER" id="PTHR47331">
    <property type="entry name" value="PHD-TYPE DOMAIN-CONTAINING PROTEIN"/>
    <property type="match status" value="1"/>
</dbReference>
<accession>A0ABR1EJ50</accession>
<name>A0ABR1EJ50_NECAM</name>
<gene>
    <name evidence="3" type="primary">Necator_chrX.g23593</name>
    <name evidence="3" type="ORF">RB195_023429</name>
</gene>
<dbReference type="EMBL" id="JAVFWL010000006">
    <property type="protein sequence ID" value="KAK6762711.1"/>
    <property type="molecule type" value="Genomic_DNA"/>
</dbReference>
<organism evidence="3 4">
    <name type="scientific">Necator americanus</name>
    <name type="common">Human hookworm</name>
    <dbReference type="NCBI Taxonomy" id="51031"/>
    <lineage>
        <taxon>Eukaryota</taxon>
        <taxon>Metazoa</taxon>
        <taxon>Ecdysozoa</taxon>
        <taxon>Nematoda</taxon>
        <taxon>Chromadorea</taxon>
        <taxon>Rhabditida</taxon>
        <taxon>Rhabditina</taxon>
        <taxon>Rhabditomorpha</taxon>
        <taxon>Strongyloidea</taxon>
        <taxon>Ancylostomatidae</taxon>
        <taxon>Bunostominae</taxon>
        <taxon>Necator</taxon>
    </lineage>
</organism>
<evidence type="ECO:0000313" key="4">
    <source>
        <dbReference type="Proteomes" id="UP001303046"/>
    </source>
</evidence>
<dbReference type="PANTHER" id="PTHR47331:SF2">
    <property type="match status" value="1"/>
</dbReference>